<comment type="similarity">
    <text evidence="2">Belongs to the peptidase M24B family.</text>
</comment>
<comment type="cofactor">
    <cofactor evidence="1">
        <name>Mn(2+)</name>
        <dbReference type="ChEBI" id="CHEBI:29035"/>
    </cofactor>
</comment>
<dbReference type="InterPro" id="IPR029149">
    <property type="entry name" value="Creatin/AminoP/Spt16_N"/>
</dbReference>
<reference evidence="10 11" key="1">
    <citation type="submission" date="2019-03" db="EMBL/GenBank/DDBJ databases">
        <title>Rhodosporidium diobovatum UCD-FST 08-225 genome sequencing, assembly, and annotation.</title>
        <authorList>
            <person name="Fakankun I.U."/>
            <person name="Fristensky B."/>
            <person name="Levin D.B."/>
        </authorList>
    </citation>
    <scope>NUCLEOTIDE SEQUENCE [LARGE SCALE GENOMIC DNA]</scope>
    <source>
        <strain evidence="10 11">UCD-FST 08-225</strain>
    </source>
</reference>
<evidence type="ECO:0000256" key="4">
    <source>
        <dbReference type="ARBA" id="ARBA00022801"/>
    </source>
</evidence>
<keyword evidence="10" id="KW-0645">Protease</keyword>
<name>A0A5C5G0B5_9BASI</name>
<keyword evidence="4" id="KW-0378">Hydrolase</keyword>
<dbReference type="GO" id="GO:0005737">
    <property type="term" value="C:cytoplasm"/>
    <property type="evidence" value="ECO:0007669"/>
    <property type="project" value="UniProtKB-ARBA"/>
</dbReference>
<keyword evidence="11" id="KW-1185">Reference proteome</keyword>
<dbReference type="SUPFAM" id="SSF53092">
    <property type="entry name" value="Creatinase/prolidase N-terminal domain"/>
    <property type="match status" value="1"/>
</dbReference>
<feature type="domain" description="Peptidase M24" evidence="7">
    <location>
        <begin position="367"/>
        <end position="584"/>
    </location>
</feature>
<evidence type="ECO:0000259" key="8">
    <source>
        <dbReference type="Pfam" id="PF01321"/>
    </source>
</evidence>
<comment type="caution">
    <text evidence="10">The sequence shown here is derived from an EMBL/GenBank/DDBJ whole genome shotgun (WGS) entry which is preliminary data.</text>
</comment>
<feature type="domain" description="Peptidase M24 C-terminal" evidence="9">
    <location>
        <begin position="596"/>
        <end position="653"/>
    </location>
</feature>
<evidence type="ECO:0000313" key="10">
    <source>
        <dbReference type="EMBL" id="TNY22570.1"/>
    </source>
</evidence>
<dbReference type="PANTHER" id="PTHR43763:SF17">
    <property type="entry name" value="AMINOPEPTIDASE P, CYTOPLASMIC-RELATED"/>
    <property type="match status" value="1"/>
</dbReference>
<dbReference type="InterPro" id="IPR000994">
    <property type="entry name" value="Pept_M24"/>
</dbReference>
<evidence type="ECO:0000313" key="11">
    <source>
        <dbReference type="Proteomes" id="UP000311382"/>
    </source>
</evidence>
<keyword evidence="5" id="KW-0464">Manganese</keyword>
<dbReference type="Proteomes" id="UP000311382">
    <property type="component" value="Unassembled WGS sequence"/>
</dbReference>
<evidence type="ECO:0000259" key="9">
    <source>
        <dbReference type="Pfam" id="PF16188"/>
    </source>
</evidence>
<accession>A0A5C5G0B5</accession>
<gene>
    <name evidence="10" type="ORF">DMC30DRAFT_445161</name>
</gene>
<dbReference type="PANTHER" id="PTHR43763">
    <property type="entry name" value="XAA-PRO AMINOPEPTIDASE 1"/>
    <property type="match status" value="1"/>
</dbReference>
<evidence type="ECO:0000256" key="6">
    <source>
        <dbReference type="SAM" id="SignalP"/>
    </source>
</evidence>
<dbReference type="FunFam" id="3.40.350.10:FF:000003">
    <property type="entry name" value="Xaa-pro aminopeptidase P"/>
    <property type="match status" value="1"/>
</dbReference>
<dbReference type="SUPFAM" id="SSF55920">
    <property type="entry name" value="Creatinase/aminopeptidase"/>
    <property type="match status" value="1"/>
</dbReference>
<dbReference type="EMBL" id="SOZI01000023">
    <property type="protein sequence ID" value="TNY22570.1"/>
    <property type="molecule type" value="Genomic_DNA"/>
</dbReference>
<dbReference type="Gene3D" id="3.40.350.10">
    <property type="entry name" value="Creatinase/prolidase N-terminal domain"/>
    <property type="match status" value="2"/>
</dbReference>
<feature type="chain" id="PRO_5023031515" evidence="6">
    <location>
        <begin position="22"/>
        <end position="653"/>
    </location>
</feature>
<keyword evidence="6" id="KW-0732">Signal</keyword>
<dbReference type="FunFam" id="3.90.230.10:FF:000007">
    <property type="entry name" value="Xaa-Pro aminopeptidase P"/>
    <property type="match status" value="1"/>
</dbReference>
<feature type="domain" description="Creatinase N-terminal" evidence="8">
    <location>
        <begin position="55"/>
        <end position="181"/>
    </location>
</feature>
<dbReference type="InterPro" id="IPR050422">
    <property type="entry name" value="X-Pro_aminopeptidase_P"/>
</dbReference>
<feature type="signal peptide" evidence="6">
    <location>
        <begin position="1"/>
        <end position="21"/>
    </location>
</feature>
<dbReference type="Pfam" id="PF01321">
    <property type="entry name" value="Creatinase_N"/>
    <property type="match status" value="1"/>
</dbReference>
<dbReference type="InterPro" id="IPR036005">
    <property type="entry name" value="Creatinase/aminopeptidase-like"/>
</dbReference>
<keyword evidence="10" id="KW-0031">Aminopeptidase</keyword>
<protein>
    <submittedName>
        <fullName evidence="10">Creatinase/aminopeptidase</fullName>
    </submittedName>
</protein>
<dbReference type="AlphaFoldDB" id="A0A5C5G0B5"/>
<evidence type="ECO:0000256" key="3">
    <source>
        <dbReference type="ARBA" id="ARBA00022723"/>
    </source>
</evidence>
<dbReference type="GO" id="GO:0046872">
    <property type="term" value="F:metal ion binding"/>
    <property type="evidence" value="ECO:0007669"/>
    <property type="project" value="UniProtKB-KW"/>
</dbReference>
<dbReference type="CDD" id="cd01085">
    <property type="entry name" value="APP"/>
    <property type="match status" value="1"/>
</dbReference>
<dbReference type="Pfam" id="PF00557">
    <property type="entry name" value="Peptidase_M24"/>
    <property type="match status" value="1"/>
</dbReference>
<evidence type="ECO:0000256" key="2">
    <source>
        <dbReference type="ARBA" id="ARBA00008766"/>
    </source>
</evidence>
<dbReference type="Pfam" id="PF16188">
    <property type="entry name" value="Peptidase_M24_C"/>
    <property type="match status" value="1"/>
</dbReference>
<dbReference type="InterPro" id="IPR000587">
    <property type="entry name" value="Creatinase_N"/>
</dbReference>
<sequence length="653" mass="71911">MGFLSCLAPLLSFCSTSLSSASTATLLEKDAHEFLEGHDGKDEESADRAVDTSARLDALRREMQGAGVDVYVVPTADAHGSEWVGACDERRAFISGFTGSSGVAVVTTHEAHLFTDSRYYVQASKQLDANWTLQKVGEEGVKNWDKWILDLPKDSKIGIDPTLLDYGTGKSLSQAVSTRSLALVFPSHNLVDATWPSRPARSAAPIRPHPLQFTGESASSKLASLRKYLRETFPAQEDEGDEEGAAYLVTTLPAIAWLLNLRGDDIAHNPVFYAYALVTPSEVVLWVQGAAVSDEVRKAVRDFGGRIEEYEGALEGLSREVSGKGKVVTDAKASWAVVDLLGEGNVVIVKSPVETAQAIKNEVEIEGFRQAYLRDGAAWAHWQAWLEEELARGKQVTEWDAAEKLTSYRREQKYFAGLAYENISATGENAALPHYEPSPSSPVPISLSSPYLNDSGAQYLDGTIDTTRTMHFGKPTGEHRRAFTRVLQGHMAVDALVFPEGTTGEQVDVLARAPLWSEGMNYGHGTGHGVGEYLSVHETQVGIAHSAAYFNTPFVRGHVTSNEPAYYEIGSYGIRIESVLCVQEVSTRRGFGDRRWLAFERLTTVPIQTAMVDWALLSPVEKAWLKKHNRMCRDKLLPLVKHDKRAVKWLKRQ</sequence>
<dbReference type="OrthoDB" id="9995434at2759"/>
<dbReference type="Pfam" id="PF16189">
    <property type="entry name" value="Creatinase_N_2"/>
    <property type="match status" value="1"/>
</dbReference>
<proteinExistence type="inferred from homology"/>
<dbReference type="InterPro" id="IPR033740">
    <property type="entry name" value="Pept_M24B"/>
</dbReference>
<dbReference type="Gene3D" id="3.90.230.10">
    <property type="entry name" value="Creatinase/methionine aminopeptidase superfamily"/>
    <property type="match status" value="1"/>
</dbReference>
<dbReference type="STRING" id="5288.A0A5C5G0B5"/>
<dbReference type="GO" id="GO:0070006">
    <property type="term" value="F:metalloaminopeptidase activity"/>
    <property type="evidence" value="ECO:0007669"/>
    <property type="project" value="InterPro"/>
</dbReference>
<dbReference type="InterPro" id="IPR032416">
    <property type="entry name" value="Peptidase_M24_C"/>
</dbReference>
<keyword evidence="3" id="KW-0479">Metal-binding</keyword>
<evidence type="ECO:0000256" key="1">
    <source>
        <dbReference type="ARBA" id="ARBA00001936"/>
    </source>
</evidence>
<organism evidence="10 11">
    <name type="scientific">Rhodotorula diobovata</name>
    <dbReference type="NCBI Taxonomy" id="5288"/>
    <lineage>
        <taxon>Eukaryota</taxon>
        <taxon>Fungi</taxon>
        <taxon>Dikarya</taxon>
        <taxon>Basidiomycota</taxon>
        <taxon>Pucciniomycotina</taxon>
        <taxon>Microbotryomycetes</taxon>
        <taxon>Sporidiobolales</taxon>
        <taxon>Sporidiobolaceae</taxon>
        <taxon>Rhodotorula</taxon>
    </lineage>
</organism>
<evidence type="ECO:0000259" key="7">
    <source>
        <dbReference type="Pfam" id="PF00557"/>
    </source>
</evidence>
<evidence type="ECO:0000256" key="5">
    <source>
        <dbReference type="ARBA" id="ARBA00023211"/>
    </source>
</evidence>